<feature type="compositionally biased region" description="Basic and acidic residues" evidence="1">
    <location>
        <begin position="123"/>
        <end position="133"/>
    </location>
</feature>
<protein>
    <submittedName>
        <fullName evidence="2">Uncharacterized protein</fullName>
    </submittedName>
</protein>
<organism evidence="2 3">
    <name type="scientific">Amorphotheca resinae ATCC 22711</name>
    <dbReference type="NCBI Taxonomy" id="857342"/>
    <lineage>
        <taxon>Eukaryota</taxon>
        <taxon>Fungi</taxon>
        <taxon>Dikarya</taxon>
        <taxon>Ascomycota</taxon>
        <taxon>Pezizomycotina</taxon>
        <taxon>Leotiomycetes</taxon>
        <taxon>Helotiales</taxon>
        <taxon>Amorphothecaceae</taxon>
        <taxon>Amorphotheca</taxon>
    </lineage>
</organism>
<feature type="compositionally biased region" description="Low complexity" evidence="1">
    <location>
        <begin position="67"/>
        <end position="76"/>
    </location>
</feature>
<dbReference type="RefSeq" id="XP_024720736.1">
    <property type="nucleotide sequence ID" value="XM_024868741.1"/>
</dbReference>
<dbReference type="AlphaFoldDB" id="A0A2T3B1D8"/>
<reference evidence="2 3" key="1">
    <citation type="journal article" date="2018" name="New Phytol.">
        <title>Comparative genomics and transcriptomics depict ericoid mycorrhizal fungi as versatile saprotrophs and plant mutualists.</title>
        <authorList>
            <person name="Martino E."/>
            <person name="Morin E."/>
            <person name="Grelet G.A."/>
            <person name="Kuo A."/>
            <person name="Kohler A."/>
            <person name="Daghino S."/>
            <person name="Barry K.W."/>
            <person name="Cichocki N."/>
            <person name="Clum A."/>
            <person name="Dockter R.B."/>
            <person name="Hainaut M."/>
            <person name="Kuo R.C."/>
            <person name="LaButti K."/>
            <person name="Lindahl B.D."/>
            <person name="Lindquist E.A."/>
            <person name="Lipzen A."/>
            <person name="Khouja H.R."/>
            <person name="Magnuson J."/>
            <person name="Murat C."/>
            <person name="Ohm R.A."/>
            <person name="Singer S.W."/>
            <person name="Spatafora J.W."/>
            <person name="Wang M."/>
            <person name="Veneault-Fourrey C."/>
            <person name="Henrissat B."/>
            <person name="Grigoriev I.V."/>
            <person name="Martin F.M."/>
            <person name="Perotto S."/>
        </authorList>
    </citation>
    <scope>NUCLEOTIDE SEQUENCE [LARGE SCALE GENOMIC DNA]</scope>
    <source>
        <strain evidence="2 3">ATCC 22711</strain>
    </source>
</reference>
<dbReference type="GeneID" id="36576822"/>
<evidence type="ECO:0000313" key="2">
    <source>
        <dbReference type="EMBL" id="PSS18384.1"/>
    </source>
</evidence>
<evidence type="ECO:0000313" key="3">
    <source>
        <dbReference type="Proteomes" id="UP000241818"/>
    </source>
</evidence>
<accession>A0A2T3B1D8</accession>
<feature type="region of interest" description="Disordered" evidence="1">
    <location>
        <begin position="31"/>
        <end position="156"/>
    </location>
</feature>
<gene>
    <name evidence="2" type="ORF">M430DRAFT_58564</name>
</gene>
<dbReference type="Proteomes" id="UP000241818">
    <property type="component" value="Unassembled WGS sequence"/>
</dbReference>
<sequence>MEDLLVSTRKVGQTGMGAIVATAQSQALDLAREPDLTRNPRGEYSTVAREPGGQGARGSRGFKGTKGNNIGIQGDQGHQGDKRKQWNPRGPKGSRGSRGSRGPRGPKGIMEIQIPKGPKGTKGKPEGNPKDVRPNAPTRLQTRQSHNGRKGWLHGKEKLADLPAGRTLKAEPVIPWASSRQSSLKDPLLSICRGLVDSWWSASNRRAHRFVAGCSKLQVVKKCPMRTWPACGVLLCRERITQYRRASTGGWLWSTDYDLPDAFSALLSFLLLPIFPALLRDVRNVTTREPHRKEGGGRCHLRIVIIKIKHTPLVWHMGT</sequence>
<dbReference type="STRING" id="857342.A0A2T3B1D8"/>
<dbReference type="InParanoid" id="A0A2T3B1D8"/>
<name>A0A2T3B1D8_AMORE</name>
<feature type="compositionally biased region" description="Basic and acidic residues" evidence="1">
    <location>
        <begin position="31"/>
        <end position="41"/>
    </location>
</feature>
<dbReference type="EMBL" id="KZ679011">
    <property type="protein sequence ID" value="PSS18384.1"/>
    <property type="molecule type" value="Genomic_DNA"/>
</dbReference>
<proteinExistence type="predicted"/>
<evidence type="ECO:0000256" key="1">
    <source>
        <dbReference type="SAM" id="MobiDB-lite"/>
    </source>
</evidence>
<keyword evidence="3" id="KW-1185">Reference proteome</keyword>